<protein>
    <submittedName>
        <fullName evidence="1">Uncharacterized protein</fullName>
    </submittedName>
</protein>
<dbReference type="Proteomes" id="UP001172155">
    <property type="component" value="Unassembled WGS sequence"/>
</dbReference>
<proteinExistence type="predicted"/>
<organism evidence="1 2">
    <name type="scientific">Schizothecium vesticola</name>
    <dbReference type="NCBI Taxonomy" id="314040"/>
    <lineage>
        <taxon>Eukaryota</taxon>
        <taxon>Fungi</taxon>
        <taxon>Dikarya</taxon>
        <taxon>Ascomycota</taxon>
        <taxon>Pezizomycotina</taxon>
        <taxon>Sordariomycetes</taxon>
        <taxon>Sordariomycetidae</taxon>
        <taxon>Sordariales</taxon>
        <taxon>Schizotheciaceae</taxon>
        <taxon>Schizothecium</taxon>
    </lineage>
</organism>
<dbReference type="EMBL" id="JAUKUD010000004">
    <property type="protein sequence ID" value="KAK0745610.1"/>
    <property type="molecule type" value="Genomic_DNA"/>
</dbReference>
<comment type="caution">
    <text evidence="1">The sequence shown here is derived from an EMBL/GenBank/DDBJ whole genome shotgun (WGS) entry which is preliminary data.</text>
</comment>
<accession>A0AA40EUA0</accession>
<gene>
    <name evidence="1" type="ORF">B0T18DRAFT_325907</name>
</gene>
<sequence length="270" mass="30072">MASPNPIHLPSRFQIRQLTERDVPHALAITTHANTFHSPIWAPTYPNDQAARAYRLQQTAINFIAINVISGLSYGVFDTEYKFKRPESAATGGKLWWDSRNTDATGAELLEQMDFPLVSIAMAYDGAEPRDGSEWAPILESVPAYAYLRAELARGDKRDPDSWKPRGYGEVVRRGGTATRQDYAGFGLAKGMAHWHLWEMKGRGFSGYQITTAHPGLSRVFLNPPAPFRAELVSRAGIGEVEVEDGEEGVVRPFGKCEAFDCCLIWVDLR</sequence>
<keyword evidence="2" id="KW-1185">Reference proteome</keyword>
<evidence type="ECO:0000313" key="1">
    <source>
        <dbReference type="EMBL" id="KAK0745610.1"/>
    </source>
</evidence>
<dbReference type="AlphaFoldDB" id="A0AA40EUA0"/>
<reference evidence="1" key="1">
    <citation type="submission" date="2023-06" db="EMBL/GenBank/DDBJ databases">
        <title>Genome-scale phylogeny and comparative genomics of the fungal order Sordariales.</title>
        <authorList>
            <consortium name="Lawrence Berkeley National Laboratory"/>
            <person name="Hensen N."/>
            <person name="Bonometti L."/>
            <person name="Westerberg I."/>
            <person name="Brannstrom I.O."/>
            <person name="Guillou S."/>
            <person name="Cros-Aarteil S."/>
            <person name="Calhoun S."/>
            <person name="Haridas S."/>
            <person name="Kuo A."/>
            <person name="Mondo S."/>
            <person name="Pangilinan J."/>
            <person name="Riley R."/>
            <person name="LaButti K."/>
            <person name="Andreopoulos B."/>
            <person name="Lipzen A."/>
            <person name="Chen C."/>
            <person name="Yanf M."/>
            <person name="Daum C."/>
            <person name="Ng V."/>
            <person name="Clum A."/>
            <person name="Steindorff A."/>
            <person name="Ohm R."/>
            <person name="Martin F."/>
            <person name="Silar P."/>
            <person name="Natvig D."/>
            <person name="Lalanne C."/>
            <person name="Gautier V."/>
            <person name="Ament-velasquez S.L."/>
            <person name="Kruys A."/>
            <person name="Hutchinson M.I."/>
            <person name="Powell A.J."/>
            <person name="Barry K."/>
            <person name="Miller A.N."/>
            <person name="Grigoriev I.V."/>
            <person name="Debuchy R."/>
            <person name="Gladieux P."/>
            <person name="Thoren M.H."/>
            <person name="Johannesson H."/>
        </authorList>
    </citation>
    <scope>NUCLEOTIDE SEQUENCE</scope>
    <source>
        <strain evidence="1">SMH3187-1</strain>
    </source>
</reference>
<name>A0AA40EUA0_9PEZI</name>
<evidence type="ECO:0000313" key="2">
    <source>
        <dbReference type="Proteomes" id="UP001172155"/>
    </source>
</evidence>